<feature type="region of interest" description="Disordered" evidence="7">
    <location>
        <begin position="26"/>
        <end position="96"/>
    </location>
</feature>
<accession>A0A2N9I0X1</accession>
<dbReference type="InterPro" id="IPR043128">
    <property type="entry name" value="Rev_trsase/Diguanyl_cyclase"/>
</dbReference>
<dbReference type="SUPFAM" id="SSF56672">
    <property type="entry name" value="DNA/RNA polymerases"/>
    <property type="match status" value="1"/>
</dbReference>
<dbReference type="SUPFAM" id="SSF53098">
    <property type="entry name" value="Ribonuclease H-like"/>
    <property type="match status" value="1"/>
</dbReference>
<evidence type="ECO:0008006" key="11">
    <source>
        <dbReference type="Google" id="ProtNLM"/>
    </source>
</evidence>
<dbReference type="Gene3D" id="3.30.420.10">
    <property type="entry name" value="Ribonuclease H-like superfamily/Ribonuclease H"/>
    <property type="match status" value="3"/>
</dbReference>
<evidence type="ECO:0000259" key="9">
    <source>
        <dbReference type="Pfam" id="PF17917"/>
    </source>
</evidence>
<sequence>MNSEEVTVDHARSMVMNPQVVAVDQTRSIAANTKKAAKDQTESTTTNPEGSTVDHSQSTVMNSEEEDAVDQTESTARRRKESTTAEPNLTSKEELEMPGIDPGLVAHSLNVEPGTRPVHPRWLSNIVPVKKKNGQIRCCVDFRNLNKACPKDEFPLPNMDLLIDSAAGHAMFSFMDGFSGYNQIRMSTRDAEKTAFRTPIGNFYYTVMPFGLKNAGATYQRTMTAMFHDMMHKEIEDYVDDIVVKSKKREDHLGNLKKAKASAIATMKAPTSHKELKSFLGRLSYIRRFIPGLAAVTAVFAPLMKKGVPFIWSTACQQAFEKIQQIMTKLPTVCAPVPGRPLRLYLASNSEAIGGLVAQEDEEGTERPIYYVSRALKDAETRYSGAERACLALIYASQRLRHYFLAHKIQLITKSHPIRSLLHRPVLSGRLAQWLLQLSQYEITTETPTAIKSQAIADLLAQFPGEDSSLISHEVPGEIGEALLADLADSTWTLKFDGSSTSSSSGAGVVLTREDGETIAKSFKLDFSCSNNASEYEAYITGCENRYADALATLGSQVSFEGSKVDVTIDKRSMPITDLLREKFKEPNLDAEDWRTPIKAKLVAPEGTAWRSLSKMREPPRGKQKKLTEVHEKCCELRDGTSQAAVRIKKLKSQGLRGRRHTSKSGRTNMATPWPFHTWGLDLIGPINPASGGYIWILVATEYFSKWVEAIPLRKATGAAVANFIREHIITSTADPRLITLKAMDKAEATNRMLLRILSKMVFDYGKGWNSHLADTLWAYRGSTKTATGFTPFSLVYGTDAISPTELLVPSPRILHGMDLEADADICAEARVADLEGLEEARELAQARSLRYHQKLADAYEKTLQTRIFAKGQMVLKTVDHVRRGLPSPSKFAPNWEGPYLIREAYDSGYYKLSTADGTTLADPINGKWLKRYYS</sequence>
<feature type="domain" description="Reverse transcriptase RNase H-like" evidence="9">
    <location>
        <begin position="338"/>
        <end position="441"/>
    </location>
</feature>
<name>A0A2N9I0X1_FAGSY</name>
<reference evidence="10" key="1">
    <citation type="submission" date="2018-02" db="EMBL/GenBank/DDBJ databases">
        <authorList>
            <person name="Cohen D.B."/>
            <person name="Kent A.D."/>
        </authorList>
    </citation>
    <scope>NUCLEOTIDE SEQUENCE</scope>
</reference>
<dbReference type="Gene3D" id="3.30.70.270">
    <property type="match status" value="2"/>
</dbReference>
<dbReference type="InterPro" id="IPR043502">
    <property type="entry name" value="DNA/RNA_pol_sf"/>
</dbReference>
<dbReference type="PANTHER" id="PTHR48475">
    <property type="entry name" value="RIBONUCLEASE H"/>
    <property type="match status" value="1"/>
</dbReference>
<dbReference type="Gene3D" id="3.10.10.10">
    <property type="entry name" value="HIV Type 1 Reverse Transcriptase, subunit A, domain 1"/>
    <property type="match status" value="1"/>
</dbReference>
<dbReference type="InterPro" id="IPR041373">
    <property type="entry name" value="RT_RNaseH"/>
</dbReference>
<dbReference type="Pfam" id="PF00078">
    <property type="entry name" value="RVT_1"/>
    <property type="match status" value="1"/>
</dbReference>
<feature type="compositionally biased region" description="Polar residues" evidence="7">
    <location>
        <begin position="42"/>
        <end position="62"/>
    </location>
</feature>
<dbReference type="InterPro" id="IPR012337">
    <property type="entry name" value="RNaseH-like_sf"/>
</dbReference>
<dbReference type="Pfam" id="PF17917">
    <property type="entry name" value="RT_RNaseH"/>
    <property type="match status" value="1"/>
</dbReference>
<protein>
    <recommendedName>
        <fullName evidence="11">Reverse transcriptase domain-containing protein</fullName>
    </recommendedName>
</protein>
<dbReference type="AlphaFoldDB" id="A0A2N9I0X1"/>
<keyword evidence="3" id="KW-0540">Nuclease</keyword>
<dbReference type="CDD" id="cd01647">
    <property type="entry name" value="RT_LTR"/>
    <property type="match status" value="1"/>
</dbReference>
<dbReference type="EMBL" id="OIVN01004480">
    <property type="protein sequence ID" value="SPD17679.1"/>
    <property type="molecule type" value="Genomic_DNA"/>
</dbReference>
<dbReference type="GO" id="GO:0004519">
    <property type="term" value="F:endonuclease activity"/>
    <property type="evidence" value="ECO:0007669"/>
    <property type="project" value="UniProtKB-KW"/>
</dbReference>
<keyword evidence="2" id="KW-0548">Nucleotidyltransferase</keyword>
<dbReference type="CDD" id="cd09274">
    <property type="entry name" value="RNase_HI_RT_Ty3"/>
    <property type="match status" value="1"/>
</dbReference>
<feature type="domain" description="Reverse transcriptase" evidence="8">
    <location>
        <begin position="129"/>
        <end position="261"/>
    </location>
</feature>
<proteinExistence type="predicted"/>
<dbReference type="GO" id="GO:0003964">
    <property type="term" value="F:RNA-directed DNA polymerase activity"/>
    <property type="evidence" value="ECO:0007669"/>
    <property type="project" value="UniProtKB-KW"/>
</dbReference>
<evidence type="ECO:0000256" key="4">
    <source>
        <dbReference type="ARBA" id="ARBA00022759"/>
    </source>
</evidence>
<keyword evidence="6" id="KW-0695">RNA-directed DNA polymerase</keyword>
<evidence type="ECO:0000259" key="8">
    <source>
        <dbReference type="Pfam" id="PF00078"/>
    </source>
</evidence>
<dbReference type="InterPro" id="IPR036397">
    <property type="entry name" value="RNaseH_sf"/>
</dbReference>
<dbReference type="GO" id="GO:0016787">
    <property type="term" value="F:hydrolase activity"/>
    <property type="evidence" value="ECO:0007669"/>
    <property type="project" value="UniProtKB-KW"/>
</dbReference>
<keyword evidence="5" id="KW-0378">Hydrolase</keyword>
<keyword evidence="1" id="KW-0808">Transferase</keyword>
<evidence type="ECO:0000256" key="3">
    <source>
        <dbReference type="ARBA" id="ARBA00022722"/>
    </source>
</evidence>
<organism evidence="10">
    <name type="scientific">Fagus sylvatica</name>
    <name type="common">Beechnut</name>
    <dbReference type="NCBI Taxonomy" id="28930"/>
    <lineage>
        <taxon>Eukaryota</taxon>
        <taxon>Viridiplantae</taxon>
        <taxon>Streptophyta</taxon>
        <taxon>Embryophyta</taxon>
        <taxon>Tracheophyta</taxon>
        <taxon>Spermatophyta</taxon>
        <taxon>Magnoliopsida</taxon>
        <taxon>eudicotyledons</taxon>
        <taxon>Gunneridae</taxon>
        <taxon>Pentapetalae</taxon>
        <taxon>rosids</taxon>
        <taxon>fabids</taxon>
        <taxon>Fagales</taxon>
        <taxon>Fagaceae</taxon>
        <taxon>Fagus</taxon>
    </lineage>
</organism>
<dbReference type="GO" id="GO:0003676">
    <property type="term" value="F:nucleic acid binding"/>
    <property type="evidence" value="ECO:0007669"/>
    <property type="project" value="InterPro"/>
</dbReference>
<evidence type="ECO:0000256" key="5">
    <source>
        <dbReference type="ARBA" id="ARBA00022801"/>
    </source>
</evidence>
<keyword evidence="4" id="KW-0255">Endonuclease</keyword>
<evidence type="ECO:0000256" key="2">
    <source>
        <dbReference type="ARBA" id="ARBA00022695"/>
    </source>
</evidence>
<evidence type="ECO:0000256" key="1">
    <source>
        <dbReference type="ARBA" id="ARBA00022679"/>
    </source>
</evidence>
<dbReference type="InterPro" id="IPR000477">
    <property type="entry name" value="RT_dom"/>
</dbReference>
<evidence type="ECO:0000256" key="7">
    <source>
        <dbReference type="SAM" id="MobiDB-lite"/>
    </source>
</evidence>
<gene>
    <name evidence="10" type="ORF">FSB_LOCUS45561</name>
</gene>
<evidence type="ECO:0000313" key="10">
    <source>
        <dbReference type="EMBL" id="SPD17679.1"/>
    </source>
</evidence>
<dbReference type="Gene3D" id="3.10.20.370">
    <property type="match status" value="1"/>
</dbReference>
<evidence type="ECO:0000256" key="6">
    <source>
        <dbReference type="ARBA" id="ARBA00022918"/>
    </source>
</evidence>
<dbReference type="PANTHER" id="PTHR48475:SF1">
    <property type="entry name" value="RNASE H TYPE-1 DOMAIN-CONTAINING PROTEIN"/>
    <property type="match status" value="1"/>
</dbReference>